<keyword evidence="3" id="KW-1185">Reference proteome</keyword>
<reference evidence="2 3" key="1">
    <citation type="journal article" date="2013" name="PLoS Genet.">
        <title>Plant-symbiotic fungi as chemical engineers: Multi-genome analysis of the Clavicipitaceae reveals dynamics of alkaloid loci.</title>
        <authorList>
            <person name="Schardl C.L."/>
            <person name="Young C.A."/>
            <person name="Hesse U."/>
            <person name="Amyotte S.G."/>
            <person name="Andreeva K."/>
            <person name="Calie P.J."/>
            <person name="Fleetwood D.J."/>
            <person name="Haws D.C."/>
            <person name="Moore N."/>
            <person name="Oeser B."/>
            <person name="Panaccione D.G."/>
            <person name="Schweri K.K."/>
            <person name="Voisey C.R."/>
            <person name="Farman M.L."/>
            <person name="Jaromczyk J.W."/>
            <person name="Roe B.A."/>
            <person name="O'Sullivan D.M."/>
            <person name="Scott B."/>
            <person name="Tudzynski P."/>
            <person name="An Z."/>
            <person name="Arnaoudova E.G."/>
            <person name="Bullock C.T."/>
            <person name="Charlton N.D."/>
            <person name="Chen L."/>
            <person name="Cox M."/>
            <person name="Dinkins R.D."/>
            <person name="Florea S."/>
            <person name="Glenn A.E."/>
            <person name="Gordon A."/>
            <person name="Gueldener U."/>
            <person name="Harris D.R."/>
            <person name="Hollin W."/>
            <person name="Jaromczyk J."/>
            <person name="Johnson R.D."/>
            <person name="Khan A.K."/>
            <person name="Leistner E."/>
            <person name="Leuchtmann A."/>
            <person name="Li C."/>
            <person name="Liu J."/>
            <person name="Liu J."/>
            <person name="Liu M."/>
            <person name="Mace W."/>
            <person name="Machado C."/>
            <person name="Nagabhyru P."/>
            <person name="Pan J."/>
            <person name="Schmid J."/>
            <person name="Sugawara K."/>
            <person name="Steiner U."/>
            <person name="Takach J.E."/>
            <person name="Tanaka E."/>
            <person name="Webb J.S."/>
            <person name="Wilson E.V."/>
            <person name="Wiseman J.L."/>
            <person name="Yoshida R."/>
            <person name="Zeng Z."/>
        </authorList>
    </citation>
    <scope>NUCLEOTIDE SEQUENCE [LARGE SCALE GENOMIC DNA]</scope>
    <source>
        <strain evidence="2 3">20.1</strain>
    </source>
</reference>
<evidence type="ECO:0000256" key="1">
    <source>
        <dbReference type="SAM" id="Phobius"/>
    </source>
</evidence>
<dbReference type="VEuPathDB" id="FungiDB:CPUR_08817"/>
<comment type="caution">
    <text evidence="2">The sequence shown here is derived from an EMBL/GenBank/DDBJ whole genome shotgun (WGS) entry which is preliminary data.</text>
</comment>
<organism evidence="2 3">
    <name type="scientific">Claviceps purpurea (strain 20.1)</name>
    <name type="common">Ergot fungus</name>
    <name type="synonym">Sphacelia segetum</name>
    <dbReference type="NCBI Taxonomy" id="1111077"/>
    <lineage>
        <taxon>Eukaryota</taxon>
        <taxon>Fungi</taxon>
        <taxon>Dikarya</taxon>
        <taxon>Ascomycota</taxon>
        <taxon>Pezizomycotina</taxon>
        <taxon>Sordariomycetes</taxon>
        <taxon>Hypocreomycetidae</taxon>
        <taxon>Hypocreales</taxon>
        <taxon>Clavicipitaceae</taxon>
        <taxon>Claviceps</taxon>
    </lineage>
</organism>
<gene>
    <name evidence="2" type="ORF">CPUR_08817</name>
</gene>
<dbReference type="EMBL" id="CAGA01000143">
    <property type="protein sequence ID" value="CCE34878.1"/>
    <property type="molecule type" value="Genomic_DNA"/>
</dbReference>
<evidence type="ECO:0000313" key="2">
    <source>
        <dbReference type="EMBL" id="CCE34878.1"/>
    </source>
</evidence>
<dbReference type="HOGENOM" id="CLU_1354482_0_0_1"/>
<keyword evidence="1" id="KW-0812">Transmembrane</keyword>
<sequence length="202" mass="23232">MCAKRQLPRRPPLFLKYRHHRTQIVVGSAIVARTQIRRRRTAVFAESDEIRFNRPSPIFSSKTECYRKLQGSKHMTPVSCKSPEQDELPEGRGRFGLCACRRATDRRRESLLFTTPTGLNDRGIKISLRLSRFEIDRRRFASIERGRIFERRKNRGFDAVERTRNLNTRFRLAIMVLGLGAGSGSIALVMHVGMPYDLIGSA</sequence>
<keyword evidence="1" id="KW-1133">Transmembrane helix</keyword>
<keyword evidence="1" id="KW-0472">Membrane</keyword>
<evidence type="ECO:0000313" key="3">
    <source>
        <dbReference type="Proteomes" id="UP000016801"/>
    </source>
</evidence>
<dbReference type="AlphaFoldDB" id="M1WGV5"/>
<proteinExistence type="predicted"/>
<protein>
    <submittedName>
        <fullName evidence="2">Uncharacterized protein</fullName>
    </submittedName>
</protein>
<name>M1WGV5_CLAP2</name>
<accession>M1WGV5</accession>
<feature type="transmembrane region" description="Helical" evidence="1">
    <location>
        <begin position="172"/>
        <end position="194"/>
    </location>
</feature>
<dbReference type="Proteomes" id="UP000016801">
    <property type="component" value="Unassembled WGS sequence"/>
</dbReference>